<proteinExistence type="predicted"/>
<accession>A0A843XSU1</accession>
<feature type="non-terminal residue" evidence="1">
    <location>
        <position position="1"/>
    </location>
</feature>
<gene>
    <name evidence="1" type="ORF">Taro_055273</name>
</gene>
<keyword evidence="2" id="KW-1185">Reference proteome</keyword>
<dbReference type="Proteomes" id="UP000652761">
    <property type="component" value="Unassembled WGS sequence"/>
</dbReference>
<dbReference type="AlphaFoldDB" id="A0A843XSU1"/>
<reference evidence="1" key="1">
    <citation type="submission" date="2017-07" db="EMBL/GenBank/DDBJ databases">
        <title>Taro Niue Genome Assembly and Annotation.</title>
        <authorList>
            <person name="Atibalentja N."/>
            <person name="Keating K."/>
            <person name="Fields C.J."/>
        </authorList>
    </citation>
    <scope>NUCLEOTIDE SEQUENCE</scope>
    <source>
        <strain evidence="1">Niue_2</strain>
        <tissue evidence="1">Leaf</tissue>
    </source>
</reference>
<evidence type="ECO:0000313" key="2">
    <source>
        <dbReference type="Proteomes" id="UP000652761"/>
    </source>
</evidence>
<organism evidence="1 2">
    <name type="scientific">Colocasia esculenta</name>
    <name type="common">Wild taro</name>
    <name type="synonym">Arum esculentum</name>
    <dbReference type="NCBI Taxonomy" id="4460"/>
    <lineage>
        <taxon>Eukaryota</taxon>
        <taxon>Viridiplantae</taxon>
        <taxon>Streptophyta</taxon>
        <taxon>Embryophyta</taxon>
        <taxon>Tracheophyta</taxon>
        <taxon>Spermatophyta</taxon>
        <taxon>Magnoliopsida</taxon>
        <taxon>Liliopsida</taxon>
        <taxon>Araceae</taxon>
        <taxon>Aroideae</taxon>
        <taxon>Colocasieae</taxon>
        <taxon>Colocasia</taxon>
    </lineage>
</organism>
<name>A0A843XSU1_COLES</name>
<sequence length="87" mass="9741">CGVYHLPVPFVRVFVLWYLRVAELGSVEAILTGFGYGSVMVFSTLDINSVLASRWVTLTVCWRQWCAVNIVLASIDVDVEFDELGVE</sequence>
<dbReference type="EMBL" id="NMUH01012430">
    <property type="protein sequence ID" value="MQM22223.1"/>
    <property type="molecule type" value="Genomic_DNA"/>
</dbReference>
<protein>
    <submittedName>
        <fullName evidence="1">Uncharacterized protein</fullName>
    </submittedName>
</protein>
<comment type="caution">
    <text evidence="1">The sequence shown here is derived from an EMBL/GenBank/DDBJ whole genome shotgun (WGS) entry which is preliminary data.</text>
</comment>
<evidence type="ECO:0000313" key="1">
    <source>
        <dbReference type="EMBL" id="MQM22223.1"/>
    </source>
</evidence>